<accession>A0ABU2C4H6</accession>
<proteinExistence type="predicted"/>
<feature type="domain" description="General stress protein FMN-binding split barrel" evidence="1">
    <location>
        <begin position="11"/>
        <end position="151"/>
    </location>
</feature>
<evidence type="ECO:0000313" key="2">
    <source>
        <dbReference type="EMBL" id="MDR7376240.1"/>
    </source>
</evidence>
<gene>
    <name evidence="2" type="ORF">J2X19_000898</name>
</gene>
<dbReference type="Proteomes" id="UP001180487">
    <property type="component" value="Unassembled WGS sequence"/>
</dbReference>
<evidence type="ECO:0000313" key="3">
    <source>
        <dbReference type="Proteomes" id="UP001180487"/>
    </source>
</evidence>
<dbReference type="SUPFAM" id="SSF50475">
    <property type="entry name" value="FMN-binding split barrel"/>
    <property type="match status" value="1"/>
</dbReference>
<dbReference type="InterPro" id="IPR052917">
    <property type="entry name" value="Stress-Dev_Protein"/>
</dbReference>
<name>A0ABU2C4H6_9BURK</name>
<dbReference type="PANTHER" id="PTHR34818">
    <property type="entry name" value="PROTEIN BLI-3"/>
    <property type="match status" value="1"/>
</dbReference>
<keyword evidence="3" id="KW-1185">Reference proteome</keyword>
<comment type="caution">
    <text evidence="2">The sequence shown here is derived from an EMBL/GenBank/DDBJ whole genome shotgun (WGS) entry which is preliminary data.</text>
</comment>
<evidence type="ECO:0000259" key="1">
    <source>
        <dbReference type="Pfam" id="PF16242"/>
    </source>
</evidence>
<dbReference type="PANTHER" id="PTHR34818:SF1">
    <property type="entry name" value="PROTEIN BLI-3"/>
    <property type="match status" value="1"/>
</dbReference>
<dbReference type="Pfam" id="PF16242">
    <property type="entry name" value="Pyrid_ox_like"/>
    <property type="match status" value="1"/>
</dbReference>
<protein>
    <submittedName>
        <fullName evidence="2">General stress protein 26</fullName>
    </submittedName>
</protein>
<dbReference type="EMBL" id="JAVDXT010000001">
    <property type="protein sequence ID" value="MDR7376240.1"/>
    <property type="molecule type" value="Genomic_DNA"/>
</dbReference>
<dbReference type="Gene3D" id="2.30.110.10">
    <property type="entry name" value="Electron Transport, Fmn-binding Protein, Chain A"/>
    <property type="match status" value="1"/>
</dbReference>
<sequence length="174" mass="19298">MKTETQPTAELAQLCQLLEPMTIAMLTTFDTHGALVSQPMVPLEMDETGALWFFTDLRSEKVEHLQVLNLAFGDVPHSTYVSISGHGEIHTDAARIERLWTPMARPWFPDGVESTHLGLLKVVPHEAEYWDAPHSRMVRMFAMAASAVAGKPLALGEHAVLTDLSEPARYPQPV</sequence>
<organism evidence="2 3">
    <name type="scientific">Rhodoferax ferrireducens</name>
    <dbReference type="NCBI Taxonomy" id="192843"/>
    <lineage>
        <taxon>Bacteria</taxon>
        <taxon>Pseudomonadati</taxon>
        <taxon>Pseudomonadota</taxon>
        <taxon>Betaproteobacteria</taxon>
        <taxon>Burkholderiales</taxon>
        <taxon>Comamonadaceae</taxon>
        <taxon>Rhodoferax</taxon>
    </lineage>
</organism>
<reference evidence="2 3" key="1">
    <citation type="submission" date="2023-07" db="EMBL/GenBank/DDBJ databases">
        <title>Sorghum-associated microbial communities from plants grown in Nebraska, USA.</title>
        <authorList>
            <person name="Schachtman D."/>
        </authorList>
    </citation>
    <scope>NUCLEOTIDE SEQUENCE [LARGE SCALE GENOMIC DNA]</scope>
    <source>
        <strain evidence="2 3">BE313</strain>
    </source>
</reference>
<dbReference type="InterPro" id="IPR012349">
    <property type="entry name" value="Split_barrel_FMN-bd"/>
</dbReference>
<dbReference type="InterPro" id="IPR038725">
    <property type="entry name" value="YdaG_split_barrel_FMN-bd"/>
</dbReference>
<dbReference type="RefSeq" id="WP_310371047.1">
    <property type="nucleotide sequence ID" value="NZ_JAVDXT010000001.1"/>
</dbReference>